<keyword evidence="2 5" id="KW-0812">Transmembrane</keyword>
<comment type="subcellular location">
    <subcellularLocation>
        <location evidence="1">Membrane</location>
        <topology evidence="1">Multi-pass membrane protein</topology>
    </subcellularLocation>
</comment>
<name>A0A0D6LF37_9BILA</name>
<dbReference type="PROSITE" id="PS50850">
    <property type="entry name" value="MFS"/>
    <property type="match status" value="1"/>
</dbReference>
<feature type="transmembrane region" description="Helical" evidence="5">
    <location>
        <begin position="168"/>
        <end position="192"/>
    </location>
</feature>
<dbReference type="Pfam" id="PF00083">
    <property type="entry name" value="Sugar_tr"/>
    <property type="match status" value="1"/>
</dbReference>
<evidence type="ECO:0000313" key="8">
    <source>
        <dbReference type="Proteomes" id="UP000054495"/>
    </source>
</evidence>
<feature type="transmembrane region" description="Helical" evidence="5">
    <location>
        <begin position="198"/>
        <end position="219"/>
    </location>
</feature>
<proteinExistence type="predicted"/>
<gene>
    <name evidence="7" type="ORF">ANCCEY_10355</name>
</gene>
<dbReference type="InterPro" id="IPR020846">
    <property type="entry name" value="MFS_dom"/>
</dbReference>
<evidence type="ECO:0000256" key="3">
    <source>
        <dbReference type="ARBA" id="ARBA00022989"/>
    </source>
</evidence>
<feature type="transmembrane region" description="Helical" evidence="5">
    <location>
        <begin position="132"/>
        <end position="156"/>
    </location>
</feature>
<dbReference type="InterPro" id="IPR005829">
    <property type="entry name" value="Sugar_transporter_CS"/>
</dbReference>
<reference evidence="7 8" key="1">
    <citation type="submission" date="2013-05" db="EMBL/GenBank/DDBJ databases">
        <title>Draft genome of the parasitic nematode Anyclostoma ceylanicum.</title>
        <authorList>
            <person name="Mitreva M."/>
        </authorList>
    </citation>
    <scope>NUCLEOTIDE SEQUENCE [LARGE SCALE GENOMIC DNA]</scope>
</reference>
<dbReference type="PANTHER" id="PTHR24064">
    <property type="entry name" value="SOLUTE CARRIER FAMILY 22 MEMBER"/>
    <property type="match status" value="1"/>
</dbReference>
<keyword evidence="3 5" id="KW-1133">Transmembrane helix</keyword>
<accession>A0A0D6LF37</accession>
<evidence type="ECO:0000259" key="6">
    <source>
        <dbReference type="PROSITE" id="PS50850"/>
    </source>
</evidence>
<dbReference type="GO" id="GO:0016020">
    <property type="term" value="C:membrane"/>
    <property type="evidence" value="ECO:0007669"/>
    <property type="project" value="UniProtKB-SubCell"/>
</dbReference>
<sequence>MVGSFFWGIMSDKAGTGISHPGAFAIAIVLGTEVVGAHYRKIVAIGTAIGIAVGEVRPVNAMMYYGLTMKSDIGGGDLHINFAFSAGVEIVACVFVFFLIDRIGRRIILAGSFLIAGVCLLLNWLIGDQVAFYWGMLQIVITKGAVTAAFIAVYTYTAEMFPTVIRTTAVGCCSTMSRLGAVISSYMALWLVDTFGKLSMVIPFSTLSFIAAILTAVFLPETMRKPMPETIPDVEDKRL</sequence>
<evidence type="ECO:0000313" key="7">
    <source>
        <dbReference type="EMBL" id="EPB70569.1"/>
    </source>
</evidence>
<feature type="domain" description="Major facilitator superfamily (MFS) profile" evidence="6">
    <location>
        <begin position="1"/>
        <end position="223"/>
    </location>
</feature>
<keyword evidence="8" id="KW-1185">Reference proteome</keyword>
<evidence type="ECO:0000256" key="1">
    <source>
        <dbReference type="ARBA" id="ARBA00004141"/>
    </source>
</evidence>
<dbReference type="AlphaFoldDB" id="A0A0D6LF37"/>
<dbReference type="Gene3D" id="1.20.1250.20">
    <property type="entry name" value="MFS general substrate transporter like domains"/>
    <property type="match status" value="1"/>
</dbReference>
<dbReference type="InterPro" id="IPR036259">
    <property type="entry name" value="MFS_trans_sf"/>
</dbReference>
<dbReference type="PROSITE" id="PS00216">
    <property type="entry name" value="SUGAR_TRANSPORT_1"/>
    <property type="match status" value="1"/>
</dbReference>
<feature type="transmembrane region" description="Helical" evidence="5">
    <location>
        <begin position="78"/>
        <end position="100"/>
    </location>
</feature>
<feature type="transmembrane region" description="Helical" evidence="5">
    <location>
        <begin position="107"/>
        <end position="126"/>
    </location>
</feature>
<dbReference type="SUPFAM" id="SSF103473">
    <property type="entry name" value="MFS general substrate transporter"/>
    <property type="match status" value="1"/>
</dbReference>
<evidence type="ECO:0000256" key="4">
    <source>
        <dbReference type="ARBA" id="ARBA00023136"/>
    </source>
</evidence>
<protein>
    <recommendedName>
        <fullName evidence="6">Major facilitator superfamily (MFS) profile domain-containing protein</fullName>
    </recommendedName>
</protein>
<dbReference type="GO" id="GO:0022857">
    <property type="term" value="F:transmembrane transporter activity"/>
    <property type="evidence" value="ECO:0007669"/>
    <property type="project" value="InterPro"/>
</dbReference>
<evidence type="ECO:0000256" key="2">
    <source>
        <dbReference type="ARBA" id="ARBA00022692"/>
    </source>
</evidence>
<evidence type="ECO:0000256" key="5">
    <source>
        <dbReference type="SAM" id="Phobius"/>
    </source>
</evidence>
<keyword evidence="4 5" id="KW-0472">Membrane</keyword>
<dbReference type="InterPro" id="IPR005828">
    <property type="entry name" value="MFS_sugar_transport-like"/>
</dbReference>
<dbReference type="Proteomes" id="UP000054495">
    <property type="component" value="Unassembled WGS sequence"/>
</dbReference>
<dbReference type="EMBL" id="KE125180">
    <property type="protein sequence ID" value="EPB70569.1"/>
    <property type="molecule type" value="Genomic_DNA"/>
</dbReference>
<organism evidence="7 8">
    <name type="scientific">Ancylostoma ceylanicum</name>
    <dbReference type="NCBI Taxonomy" id="53326"/>
    <lineage>
        <taxon>Eukaryota</taxon>
        <taxon>Metazoa</taxon>
        <taxon>Ecdysozoa</taxon>
        <taxon>Nematoda</taxon>
        <taxon>Chromadorea</taxon>
        <taxon>Rhabditida</taxon>
        <taxon>Rhabditina</taxon>
        <taxon>Rhabditomorpha</taxon>
        <taxon>Strongyloidea</taxon>
        <taxon>Ancylostomatidae</taxon>
        <taxon>Ancylostomatinae</taxon>
        <taxon>Ancylostoma</taxon>
    </lineage>
</organism>